<protein>
    <submittedName>
        <fullName evidence="1">Uncharacterized protein</fullName>
    </submittedName>
</protein>
<dbReference type="AlphaFoldDB" id="A0A2P2QAP0"/>
<sequence>MHRHGKRAPNIWSWTEKQADKIQETVIACYGPKECAHSM</sequence>
<proteinExistence type="predicted"/>
<name>A0A2P2QAP0_RHIMU</name>
<accession>A0A2P2QAP0</accession>
<organism evidence="1">
    <name type="scientific">Rhizophora mucronata</name>
    <name type="common">Asiatic mangrove</name>
    <dbReference type="NCBI Taxonomy" id="61149"/>
    <lineage>
        <taxon>Eukaryota</taxon>
        <taxon>Viridiplantae</taxon>
        <taxon>Streptophyta</taxon>
        <taxon>Embryophyta</taxon>
        <taxon>Tracheophyta</taxon>
        <taxon>Spermatophyta</taxon>
        <taxon>Magnoliopsida</taxon>
        <taxon>eudicotyledons</taxon>
        <taxon>Gunneridae</taxon>
        <taxon>Pentapetalae</taxon>
        <taxon>rosids</taxon>
        <taxon>fabids</taxon>
        <taxon>Malpighiales</taxon>
        <taxon>Rhizophoraceae</taxon>
        <taxon>Rhizophora</taxon>
    </lineage>
</organism>
<evidence type="ECO:0000313" key="1">
    <source>
        <dbReference type="EMBL" id="MBX64061.1"/>
    </source>
</evidence>
<dbReference type="EMBL" id="GGEC01083577">
    <property type="protein sequence ID" value="MBX64061.1"/>
    <property type="molecule type" value="Transcribed_RNA"/>
</dbReference>
<reference evidence="1" key="1">
    <citation type="submission" date="2018-02" db="EMBL/GenBank/DDBJ databases">
        <title>Rhizophora mucronata_Transcriptome.</title>
        <authorList>
            <person name="Meera S.P."/>
            <person name="Sreeshan A."/>
            <person name="Augustine A."/>
        </authorList>
    </citation>
    <scope>NUCLEOTIDE SEQUENCE</scope>
    <source>
        <tissue evidence="1">Leaf</tissue>
    </source>
</reference>